<keyword evidence="10" id="KW-1185">Reference proteome</keyword>
<dbReference type="PANTHER" id="PTHR42920">
    <property type="entry name" value="OS03G0707200 PROTEIN-RELATED"/>
    <property type="match status" value="1"/>
</dbReference>
<feature type="transmembrane region" description="Helical" evidence="7">
    <location>
        <begin position="282"/>
        <end position="303"/>
    </location>
</feature>
<feature type="transmembrane region" description="Helical" evidence="7">
    <location>
        <begin position="46"/>
        <end position="67"/>
    </location>
</feature>
<feature type="region of interest" description="Disordered" evidence="6">
    <location>
        <begin position="1"/>
        <end position="32"/>
    </location>
</feature>
<proteinExistence type="predicted"/>
<evidence type="ECO:0000256" key="6">
    <source>
        <dbReference type="SAM" id="MobiDB-lite"/>
    </source>
</evidence>
<evidence type="ECO:0000256" key="3">
    <source>
        <dbReference type="ARBA" id="ARBA00022692"/>
    </source>
</evidence>
<feature type="transmembrane region" description="Helical" evidence="7">
    <location>
        <begin position="82"/>
        <end position="101"/>
    </location>
</feature>
<evidence type="ECO:0000256" key="7">
    <source>
        <dbReference type="SAM" id="Phobius"/>
    </source>
</evidence>
<dbReference type="EMBL" id="JACTNF010000019">
    <property type="protein sequence ID" value="MBO1076281.1"/>
    <property type="molecule type" value="Genomic_DNA"/>
</dbReference>
<evidence type="ECO:0000313" key="9">
    <source>
        <dbReference type="EMBL" id="MBO1076281.1"/>
    </source>
</evidence>
<organism evidence="9 10">
    <name type="scientific">Roseomonas marmotae</name>
    <dbReference type="NCBI Taxonomy" id="2768161"/>
    <lineage>
        <taxon>Bacteria</taxon>
        <taxon>Pseudomonadati</taxon>
        <taxon>Pseudomonadota</taxon>
        <taxon>Alphaproteobacteria</taxon>
        <taxon>Acetobacterales</taxon>
        <taxon>Roseomonadaceae</taxon>
        <taxon>Roseomonas</taxon>
    </lineage>
</organism>
<keyword evidence="5 7" id="KW-0472">Membrane</keyword>
<accession>A0ABS3KIW7</accession>
<comment type="subcellular location">
    <subcellularLocation>
        <location evidence="1">Cell membrane</location>
        <topology evidence="1">Multi-pass membrane protein</topology>
    </subcellularLocation>
</comment>
<dbReference type="SUPFAM" id="SSF103481">
    <property type="entry name" value="Multidrug resistance efflux transporter EmrE"/>
    <property type="match status" value="2"/>
</dbReference>
<keyword evidence="3 7" id="KW-0812">Transmembrane</keyword>
<feature type="transmembrane region" description="Helical" evidence="7">
    <location>
        <begin position="139"/>
        <end position="159"/>
    </location>
</feature>
<dbReference type="InterPro" id="IPR037185">
    <property type="entry name" value="EmrE-like"/>
</dbReference>
<evidence type="ECO:0000313" key="10">
    <source>
        <dbReference type="Proteomes" id="UP001518990"/>
    </source>
</evidence>
<dbReference type="InterPro" id="IPR000620">
    <property type="entry name" value="EamA_dom"/>
</dbReference>
<sequence length="335" mass="34838">MRGFPAAGHDAPVPGKEEAKTRTRQPTPSVQIPEERRAPLAGRLRAILAGFAWAALAVAIFSGWFVVTRFSVTRVLTVWDVALLRFGVGAVLLSPILFLPGSRPRARAWREGLLFSLLWGLPFVLLVALGLQLTSAAQAASITPTMMPVFAGAFAALFLRQRQGRMRWAGYLFIVAGLCALVAAGAATHGTASPLGVGALILAAAMWAVYTLLFRRGGLTPLQSAALICAWSAILFLPAYLLLGLGRLAQAPPAEIAIQAVYQGALMSGVALIAFNRSVSLLGPGAATAMIALVPAAASLLAIPALGEWPSPTEALAIGGIVLGLLLAARPAPSS</sequence>
<feature type="transmembrane region" description="Helical" evidence="7">
    <location>
        <begin position="113"/>
        <end position="133"/>
    </location>
</feature>
<dbReference type="Pfam" id="PF00892">
    <property type="entry name" value="EamA"/>
    <property type="match status" value="2"/>
</dbReference>
<comment type="caution">
    <text evidence="9">The sequence shown here is derived from an EMBL/GenBank/DDBJ whole genome shotgun (WGS) entry which is preliminary data.</text>
</comment>
<feature type="domain" description="EamA" evidence="8">
    <location>
        <begin position="195"/>
        <end position="328"/>
    </location>
</feature>
<feature type="domain" description="EamA" evidence="8">
    <location>
        <begin position="50"/>
        <end position="181"/>
    </location>
</feature>
<feature type="transmembrane region" description="Helical" evidence="7">
    <location>
        <begin position="171"/>
        <end position="189"/>
    </location>
</feature>
<feature type="transmembrane region" description="Helical" evidence="7">
    <location>
        <begin position="315"/>
        <end position="332"/>
    </location>
</feature>
<evidence type="ECO:0000256" key="4">
    <source>
        <dbReference type="ARBA" id="ARBA00022989"/>
    </source>
</evidence>
<dbReference type="Proteomes" id="UP001518990">
    <property type="component" value="Unassembled WGS sequence"/>
</dbReference>
<protein>
    <submittedName>
        <fullName evidence="9">DMT family transporter</fullName>
    </submittedName>
</protein>
<name>A0ABS3KIW7_9PROT</name>
<keyword evidence="2" id="KW-1003">Cell membrane</keyword>
<keyword evidence="4 7" id="KW-1133">Transmembrane helix</keyword>
<evidence type="ECO:0000256" key="5">
    <source>
        <dbReference type="ARBA" id="ARBA00023136"/>
    </source>
</evidence>
<feature type="transmembrane region" description="Helical" evidence="7">
    <location>
        <begin position="256"/>
        <end position="275"/>
    </location>
</feature>
<reference evidence="9 10" key="1">
    <citation type="submission" date="2020-09" db="EMBL/GenBank/DDBJ databases">
        <title>Roseomonas.</title>
        <authorList>
            <person name="Zhu W."/>
        </authorList>
    </citation>
    <scope>NUCLEOTIDE SEQUENCE [LARGE SCALE GENOMIC DNA]</scope>
    <source>
        <strain evidence="9 10">1311</strain>
    </source>
</reference>
<gene>
    <name evidence="9" type="ORF">IAI60_16845</name>
</gene>
<dbReference type="InterPro" id="IPR051258">
    <property type="entry name" value="Diverse_Substrate_Transporter"/>
</dbReference>
<dbReference type="PANTHER" id="PTHR42920:SF26">
    <property type="entry name" value="OS03G0707200 PROTEIN"/>
    <property type="match status" value="1"/>
</dbReference>
<feature type="transmembrane region" description="Helical" evidence="7">
    <location>
        <begin position="225"/>
        <end position="244"/>
    </location>
</feature>
<evidence type="ECO:0000256" key="1">
    <source>
        <dbReference type="ARBA" id="ARBA00004651"/>
    </source>
</evidence>
<evidence type="ECO:0000259" key="8">
    <source>
        <dbReference type="Pfam" id="PF00892"/>
    </source>
</evidence>
<feature type="transmembrane region" description="Helical" evidence="7">
    <location>
        <begin position="195"/>
        <end position="213"/>
    </location>
</feature>
<evidence type="ECO:0000256" key="2">
    <source>
        <dbReference type="ARBA" id="ARBA00022475"/>
    </source>
</evidence>